<dbReference type="RefSeq" id="WP_188604598.1">
    <property type="nucleotide sequence ID" value="NZ_BMIC01000001.1"/>
</dbReference>
<evidence type="ECO:0008006" key="4">
    <source>
        <dbReference type="Google" id="ProtNLM"/>
    </source>
</evidence>
<feature type="transmembrane region" description="Helical" evidence="1">
    <location>
        <begin position="12"/>
        <end position="33"/>
    </location>
</feature>
<dbReference type="EMBL" id="BMIC01000001">
    <property type="protein sequence ID" value="GFZ77290.1"/>
    <property type="molecule type" value="Genomic_DNA"/>
</dbReference>
<keyword evidence="3" id="KW-1185">Reference proteome</keyword>
<dbReference type="Proteomes" id="UP000598120">
    <property type="component" value="Unassembled WGS sequence"/>
</dbReference>
<evidence type="ECO:0000313" key="2">
    <source>
        <dbReference type="EMBL" id="GFZ77290.1"/>
    </source>
</evidence>
<sequence>METQKPTTGKFAMNYGIILGVVMILISVITYVTGMALEGTQWPQYIYYIIFPVVIFYAISQFKSRNAGLLSLGEAIKIGVIIAAISAIVYIIYGFIFNYIIDPDFMNQMKEVVRDKMLENPNMTPELVDQQMVWVEKFMSPVLGSAFWIAASMFFGLLWSLIAGLVMKKENTHA</sequence>
<feature type="transmembrane region" description="Helical" evidence="1">
    <location>
        <begin position="75"/>
        <end position="101"/>
    </location>
</feature>
<proteinExistence type="predicted"/>
<accession>A0A8J2X8Z2</accession>
<comment type="caution">
    <text evidence="2">The sequence shown here is derived from an EMBL/GenBank/DDBJ whole genome shotgun (WGS) entry which is preliminary data.</text>
</comment>
<keyword evidence="1" id="KW-0812">Transmembrane</keyword>
<keyword evidence="1" id="KW-1133">Transmembrane helix</keyword>
<reference evidence="2 3" key="1">
    <citation type="journal article" date="2014" name="Int. J. Syst. Evol. Microbiol.">
        <title>Complete genome sequence of Corynebacterium casei LMG S-19264T (=DSM 44701T), isolated from a smear-ripened cheese.</title>
        <authorList>
            <consortium name="US DOE Joint Genome Institute (JGI-PGF)"/>
            <person name="Walter F."/>
            <person name="Albersmeier A."/>
            <person name="Kalinowski J."/>
            <person name="Ruckert C."/>
        </authorList>
    </citation>
    <scope>NUCLEOTIDE SEQUENCE [LARGE SCALE GENOMIC DNA]</scope>
    <source>
        <strain evidence="2 3">CGMCC 1.15295</strain>
    </source>
</reference>
<feature type="transmembrane region" description="Helical" evidence="1">
    <location>
        <begin position="146"/>
        <end position="167"/>
    </location>
</feature>
<name>A0A8J2X8Z2_9FLAO</name>
<organism evidence="2 3">
    <name type="scientific">Aquaticitalea lipolytica</name>
    <dbReference type="NCBI Taxonomy" id="1247562"/>
    <lineage>
        <taxon>Bacteria</taxon>
        <taxon>Pseudomonadati</taxon>
        <taxon>Bacteroidota</taxon>
        <taxon>Flavobacteriia</taxon>
        <taxon>Flavobacteriales</taxon>
        <taxon>Flavobacteriaceae</taxon>
        <taxon>Aquaticitalea</taxon>
    </lineage>
</organism>
<dbReference type="InterPro" id="IPR025250">
    <property type="entry name" value="DUF4199"/>
</dbReference>
<feature type="transmembrane region" description="Helical" evidence="1">
    <location>
        <begin position="45"/>
        <end position="63"/>
    </location>
</feature>
<keyword evidence="1" id="KW-0472">Membrane</keyword>
<dbReference type="AlphaFoldDB" id="A0A8J2X8Z2"/>
<evidence type="ECO:0000256" key="1">
    <source>
        <dbReference type="SAM" id="Phobius"/>
    </source>
</evidence>
<evidence type="ECO:0000313" key="3">
    <source>
        <dbReference type="Proteomes" id="UP000598120"/>
    </source>
</evidence>
<gene>
    <name evidence="2" type="ORF">GCM10011531_03300</name>
</gene>
<dbReference type="Pfam" id="PF13858">
    <property type="entry name" value="DUF4199"/>
    <property type="match status" value="1"/>
</dbReference>
<protein>
    <recommendedName>
        <fullName evidence="4">DUF4199 domain-containing protein</fullName>
    </recommendedName>
</protein>